<organism evidence="2 3">
    <name type="scientific">Desulfonema magnum</name>
    <dbReference type="NCBI Taxonomy" id="45655"/>
    <lineage>
        <taxon>Bacteria</taxon>
        <taxon>Pseudomonadati</taxon>
        <taxon>Thermodesulfobacteriota</taxon>
        <taxon>Desulfobacteria</taxon>
        <taxon>Desulfobacterales</taxon>
        <taxon>Desulfococcaceae</taxon>
        <taxon>Desulfonema</taxon>
    </lineage>
</organism>
<evidence type="ECO:0000313" key="2">
    <source>
        <dbReference type="EMBL" id="QTA84846.1"/>
    </source>
</evidence>
<keyword evidence="3" id="KW-1185">Reference proteome</keyword>
<sequence>MTFGNRTISFTLKFSRRKTLGITVNPDMSVTVTAPEGKETEAIKKIIKKRAPWILKQQRKFENAMPAVPPRQYVSGETWRYLGRQYRLKVCESGAEKVRLKGAFLTVEVKDRSDKRKIKALVNQWYRNRAADYFMGKAVRCHDLLRKYEIPLPDIQLRVMKTRWGSCTGRGIVLLNPELVKLPSHCVEYVIMHEMCHLKHHDHGTNFYKLLSRVMPDWEKRKQRLDSMGHEVLPSEPV</sequence>
<dbReference type="EMBL" id="CP061800">
    <property type="protein sequence ID" value="QTA84846.1"/>
    <property type="molecule type" value="Genomic_DNA"/>
</dbReference>
<dbReference type="CDD" id="cd07344">
    <property type="entry name" value="M48_yhfN_like"/>
    <property type="match status" value="1"/>
</dbReference>
<evidence type="ECO:0000259" key="1">
    <source>
        <dbReference type="Pfam" id="PF01863"/>
    </source>
</evidence>
<evidence type="ECO:0000313" key="3">
    <source>
        <dbReference type="Proteomes" id="UP000663722"/>
    </source>
</evidence>
<name>A0A975BGB3_9BACT</name>
<feature type="domain" description="YgjP-like metallopeptidase" evidence="1">
    <location>
        <begin position="18"/>
        <end position="227"/>
    </location>
</feature>
<proteinExistence type="predicted"/>
<gene>
    <name evidence="2" type="ORF">dnm_008470</name>
</gene>
<protein>
    <submittedName>
        <fullName evidence="2">DUF45</fullName>
    </submittedName>
</protein>
<dbReference type="Proteomes" id="UP000663722">
    <property type="component" value="Chromosome"/>
</dbReference>
<dbReference type="PANTHER" id="PTHR30399">
    <property type="entry name" value="UNCHARACTERIZED PROTEIN YGJP"/>
    <property type="match status" value="1"/>
</dbReference>
<dbReference type="Gene3D" id="3.30.2010.10">
    <property type="entry name" value="Metalloproteases ('zincins'), catalytic domain"/>
    <property type="match status" value="1"/>
</dbReference>
<dbReference type="InterPro" id="IPR002725">
    <property type="entry name" value="YgjP-like_metallopeptidase"/>
</dbReference>
<reference evidence="2" key="1">
    <citation type="journal article" date="2021" name="Microb. Physiol.">
        <title>Proteogenomic Insights into the Physiology of Marine, Sulfate-Reducing, Filamentous Desulfonema limicola and Desulfonema magnum.</title>
        <authorList>
            <person name="Schnaars V."/>
            <person name="Wohlbrand L."/>
            <person name="Scheve S."/>
            <person name="Hinrichs C."/>
            <person name="Reinhardt R."/>
            <person name="Rabus R."/>
        </authorList>
    </citation>
    <scope>NUCLEOTIDE SEQUENCE</scope>
    <source>
        <strain evidence="2">4be13</strain>
    </source>
</reference>
<dbReference type="Pfam" id="PF01863">
    <property type="entry name" value="YgjP-like"/>
    <property type="match status" value="1"/>
</dbReference>
<dbReference type="KEGG" id="dmm:dnm_008470"/>
<dbReference type="InterPro" id="IPR053136">
    <property type="entry name" value="UTP_pyrophosphatase-like"/>
</dbReference>
<dbReference type="PANTHER" id="PTHR30399:SF1">
    <property type="entry name" value="UTP PYROPHOSPHATASE"/>
    <property type="match status" value="1"/>
</dbReference>
<accession>A0A975BGB3</accession>
<dbReference type="AlphaFoldDB" id="A0A975BGB3"/>